<dbReference type="PANTHER" id="PTHR45889:SF8">
    <property type="entry name" value="IG-LIKE DOMAIN-CONTAINING PROTEIN"/>
    <property type="match status" value="1"/>
</dbReference>
<keyword evidence="1" id="KW-1015">Disulfide bond</keyword>
<dbReference type="Proteomes" id="UP000054359">
    <property type="component" value="Unassembled WGS sequence"/>
</dbReference>
<feature type="non-terminal residue" evidence="3">
    <location>
        <position position="142"/>
    </location>
</feature>
<organism evidence="3 4">
    <name type="scientific">Stegodyphus mimosarum</name>
    <name type="common">African social velvet spider</name>
    <dbReference type="NCBI Taxonomy" id="407821"/>
    <lineage>
        <taxon>Eukaryota</taxon>
        <taxon>Metazoa</taxon>
        <taxon>Ecdysozoa</taxon>
        <taxon>Arthropoda</taxon>
        <taxon>Chelicerata</taxon>
        <taxon>Arachnida</taxon>
        <taxon>Araneae</taxon>
        <taxon>Araneomorphae</taxon>
        <taxon>Entelegynae</taxon>
        <taxon>Eresoidea</taxon>
        <taxon>Eresidae</taxon>
        <taxon>Stegodyphus</taxon>
    </lineage>
</organism>
<dbReference type="OMA" id="TQGANEE"/>
<gene>
    <name evidence="3" type="ORF">X975_03357</name>
</gene>
<sequence>MIVDTAKGIYNLRIHNVQMDDEAEYQCQVGPAPNNQPIRAQAKVSVIVPPRALEIRGHKNGSTVEMREGQKLSLQCIAKNSKPATKLKWMRNGVEITKDITPMKEEESSSTLKTTSISITLSPKLDDNGAIYSCVGEHSAVS</sequence>
<evidence type="ECO:0000313" key="3">
    <source>
        <dbReference type="EMBL" id="KFM74850.1"/>
    </source>
</evidence>
<keyword evidence="4" id="KW-1185">Reference proteome</keyword>
<accession>A0A087UBW1</accession>
<dbReference type="InterPro" id="IPR013783">
    <property type="entry name" value="Ig-like_fold"/>
</dbReference>
<protein>
    <submittedName>
        <fullName evidence="3">Irregular chiasm C-roughest protein</fullName>
    </submittedName>
</protein>
<dbReference type="EMBL" id="KK119134">
    <property type="protein sequence ID" value="KFM74850.1"/>
    <property type="molecule type" value="Genomic_DNA"/>
</dbReference>
<dbReference type="CDD" id="cd00096">
    <property type="entry name" value="Ig"/>
    <property type="match status" value="1"/>
</dbReference>
<dbReference type="InterPro" id="IPR036179">
    <property type="entry name" value="Ig-like_dom_sf"/>
</dbReference>
<dbReference type="Gene3D" id="2.60.40.10">
    <property type="entry name" value="Immunoglobulins"/>
    <property type="match status" value="2"/>
</dbReference>
<evidence type="ECO:0000259" key="2">
    <source>
        <dbReference type="PROSITE" id="PS50835"/>
    </source>
</evidence>
<evidence type="ECO:0000313" key="4">
    <source>
        <dbReference type="Proteomes" id="UP000054359"/>
    </source>
</evidence>
<proteinExistence type="predicted"/>
<dbReference type="Pfam" id="PF08205">
    <property type="entry name" value="C2-set_2"/>
    <property type="match status" value="1"/>
</dbReference>
<feature type="domain" description="Ig-like" evidence="2">
    <location>
        <begin position="50"/>
        <end position="142"/>
    </location>
</feature>
<dbReference type="STRING" id="407821.A0A087UBW1"/>
<dbReference type="InterPro" id="IPR007110">
    <property type="entry name" value="Ig-like_dom"/>
</dbReference>
<dbReference type="AlphaFoldDB" id="A0A087UBW1"/>
<name>A0A087UBW1_STEMI</name>
<dbReference type="PANTHER" id="PTHR45889">
    <property type="entry name" value="IG-LIKE DOMAIN-CONTAINING PROTEIN"/>
    <property type="match status" value="1"/>
</dbReference>
<dbReference type="OrthoDB" id="10028801at2759"/>
<reference evidence="3 4" key="1">
    <citation type="submission" date="2013-11" db="EMBL/GenBank/DDBJ databases">
        <title>Genome sequencing of Stegodyphus mimosarum.</title>
        <authorList>
            <person name="Bechsgaard J."/>
        </authorList>
    </citation>
    <scope>NUCLEOTIDE SEQUENCE [LARGE SCALE GENOMIC DNA]</scope>
</reference>
<dbReference type="InterPro" id="IPR013162">
    <property type="entry name" value="CD80_C2-set"/>
</dbReference>
<dbReference type="SUPFAM" id="SSF48726">
    <property type="entry name" value="Immunoglobulin"/>
    <property type="match status" value="2"/>
</dbReference>
<dbReference type="PROSITE" id="PS50835">
    <property type="entry name" value="IG_LIKE"/>
    <property type="match status" value="1"/>
</dbReference>
<evidence type="ECO:0000256" key="1">
    <source>
        <dbReference type="ARBA" id="ARBA00023157"/>
    </source>
</evidence>